<dbReference type="InterPro" id="IPR055431">
    <property type="entry name" value="RsgI_M"/>
</dbReference>
<evidence type="ECO:0000256" key="7">
    <source>
        <dbReference type="SAM" id="Phobius"/>
    </source>
</evidence>
<feature type="domain" description="RsgI N-terminal anti-sigma" evidence="8">
    <location>
        <begin position="5"/>
        <end position="52"/>
    </location>
</feature>
<feature type="transmembrane region" description="Helical" evidence="7">
    <location>
        <begin position="61"/>
        <end position="80"/>
    </location>
</feature>
<dbReference type="PROSITE" id="PS51849">
    <property type="entry name" value="RSGI_N"/>
    <property type="match status" value="1"/>
</dbReference>
<dbReference type="GO" id="GO:0005886">
    <property type="term" value="C:plasma membrane"/>
    <property type="evidence" value="ECO:0007669"/>
    <property type="project" value="UniProtKB-SubCell"/>
</dbReference>
<accession>A0A4Q0I5A3</accession>
<evidence type="ECO:0000256" key="2">
    <source>
        <dbReference type="ARBA" id="ARBA00022475"/>
    </source>
</evidence>
<gene>
    <name evidence="9" type="ORF">EFD62_13725</name>
</gene>
<dbReference type="Pfam" id="PF12791">
    <property type="entry name" value="RsgI_N"/>
    <property type="match status" value="1"/>
</dbReference>
<evidence type="ECO:0000256" key="4">
    <source>
        <dbReference type="ARBA" id="ARBA00022989"/>
    </source>
</evidence>
<keyword evidence="3 7" id="KW-0812">Transmembrane</keyword>
<keyword evidence="2" id="KW-1003">Cell membrane</keyword>
<comment type="subcellular location">
    <subcellularLocation>
        <location evidence="1">Cell membrane</location>
        <topology evidence="1">Single-pass membrane protein</topology>
    </subcellularLocation>
</comment>
<name>A0A4Q0I5A3_9FIRM</name>
<dbReference type="OrthoDB" id="2083266at2"/>
<dbReference type="Proteomes" id="UP000289166">
    <property type="component" value="Unassembled WGS sequence"/>
</dbReference>
<evidence type="ECO:0000256" key="6">
    <source>
        <dbReference type="SAM" id="MobiDB-lite"/>
    </source>
</evidence>
<dbReference type="Pfam" id="PF23750">
    <property type="entry name" value="RsgI_M"/>
    <property type="match status" value="1"/>
</dbReference>
<evidence type="ECO:0000256" key="5">
    <source>
        <dbReference type="ARBA" id="ARBA00023136"/>
    </source>
</evidence>
<comment type="caution">
    <text evidence="9">The sequence shown here is derived from an EMBL/GenBank/DDBJ whole genome shotgun (WGS) entry which is preliminary data.</text>
</comment>
<feature type="compositionally biased region" description="Basic and acidic residues" evidence="6">
    <location>
        <begin position="270"/>
        <end position="417"/>
    </location>
</feature>
<organism evidence="9 10">
    <name type="scientific">Acetivibrio mesophilus</name>
    <dbReference type="NCBI Taxonomy" id="2487273"/>
    <lineage>
        <taxon>Bacteria</taxon>
        <taxon>Bacillati</taxon>
        <taxon>Bacillota</taxon>
        <taxon>Clostridia</taxon>
        <taxon>Eubacteriales</taxon>
        <taxon>Oscillospiraceae</taxon>
        <taxon>Acetivibrio</taxon>
    </lineage>
</organism>
<feature type="region of interest" description="Disordered" evidence="6">
    <location>
        <begin position="259"/>
        <end position="417"/>
    </location>
</feature>
<keyword evidence="4 7" id="KW-1133">Transmembrane helix</keyword>
<evidence type="ECO:0000313" key="10">
    <source>
        <dbReference type="Proteomes" id="UP000289166"/>
    </source>
</evidence>
<keyword evidence="5 7" id="KW-0472">Membrane</keyword>
<evidence type="ECO:0000313" key="9">
    <source>
        <dbReference type="EMBL" id="RXE58152.1"/>
    </source>
</evidence>
<keyword evidence="10" id="KW-1185">Reference proteome</keyword>
<dbReference type="EMBL" id="RLII01000023">
    <property type="protein sequence ID" value="RXE58152.1"/>
    <property type="molecule type" value="Genomic_DNA"/>
</dbReference>
<evidence type="ECO:0000256" key="3">
    <source>
        <dbReference type="ARBA" id="ARBA00022692"/>
    </source>
</evidence>
<evidence type="ECO:0000256" key="1">
    <source>
        <dbReference type="ARBA" id="ARBA00004162"/>
    </source>
</evidence>
<reference evidence="10" key="1">
    <citation type="submission" date="2018-11" db="EMBL/GenBank/DDBJ databases">
        <title>Genome sequencing of a novel mesophilic and cellulolytic organism within the genus Hungateiclostridium.</title>
        <authorList>
            <person name="Rettenmaier R."/>
            <person name="Liebl W."/>
            <person name="Zverlov V."/>
        </authorList>
    </citation>
    <scope>NUCLEOTIDE SEQUENCE [LARGE SCALE GENOMIC DNA]</scope>
    <source>
        <strain evidence="10">N2K1</strain>
    </source>
</reference>
<evidence type="ECO:0000259" key="8">
    <source>
        <dbReference type="PROSITE" id="PS51849"/>
    </source>
</evidence>
<protein>
    <submittedName>
        <fullName evidence="9">Anti-sigma factor domain-containing protein</fullName>
    </submittedName>
</protein>
<proteinExistence type="predicted"/>
<dbReference type="AlphaFoldDB" id="A0A4Q0I5A3"/>
<sequence length="417" mass="47089">MMVKQKGTILKFKNNLAIIMTNDCKIVSIIKQPGMYVGLEISFNENEIINRKKNLAFSCRIAAGVAAIFIVMLVCFNPFGNSGVYAYVAIDSNTSIEFELDKNNKILKVNCYNDDTNSLLNELDLKNQSVDFAIKEVIKKLNLNESTVLISACLNEQSKKKSISPVDNESIEFSKLIDICKSAVETNISENIESKVVEVPYDYKKLADANKISIGRSIVYEKAKEQGIDFDIEEIKTKSIEETLQKVKIDDVGVVHNVKKVESNRPAPESPKKDSPKEKPIPKEKNDQNPIVEPKDKPDEKPHPELKDKPDEKPYPEPKDKPDEKPYPEPKDKPDEKPYPEPKDKPDDKPYPEPKDKPDEKPAAEPKGSLEEKPISKPKNSPEAKPKDDLQGQIKVELKDSPKEKSEDHLKGKPEHF</sequence>
<dbReference type="InterPro" id="IPR024449">
    <property type="entry name" value="Anti-sigma_RsgI_N"/>
</dbReference>